<dbReference type="InterPro" id="IPR015943">
    <property type="entry name" value="WD40/YVTN_repeat-like_dom_sf"/>
</dbReference>
<gene>
    <name evidence="9" type="ORF">FN846DRAFT_958634</name>
</gene>
<dbReference type="InterPro" id="IPR013535">
    <property type="entry name" value="PUL_dom"/>
</dbReference>
<keyword evidence="10" id="KW-1185">Reference proteome</keyword>
<dbReference type="InParanoid" id="A0A5J5ERU8"/>
<feature type="repeat" description="WD" evidence="5">
    <location>
        <begin position="170"/>
        <end position="200"/>
    </location>
</feature>
<dbReference type="FunCoup" id="A0A5J5ERU8">
    <property type="interactions" value="1485"/>
</dbReference>
<feature type="domain" description="PUL" evidence="8">
    <location>
        <begin position="511"/>
        <end position="685"/>
    </location>
</feature>
<dbReference type="Pfam" id="PF09070">
    <property type="entry name" value="PFU"/>
    <property type="match status" value="1"/>
</dbReference>
<evidence type="ECO:0000256" key="4">
    <source>
        <dbReference type="ARBA" id="ARBA00022737"/>
    </source>
</evidence>
<dbReference type="InterPro" id="IPR011989">
    <property type="entry name" value="ARM-like"/>
</dbReference>
<organism evidence="9 10">
    <name type="scientific">Sphaerosporella brunnea</name>
    <dbReference type="NCBI Taxonomy" id="1250544"/>
    <lineage>
        <taxon>Eukaryota</taxon>
        <taxon>Fungi</taxon>
        <taxon>Dikarya</taxon>
        <taxon>Ascomycota</taxon>
        <taxon>Pezizomycotina</taxon>
        <taxon>Pezizomycetes</taxon>
        <taxon>Pezizales</taxon>
        <taxon>Pyronemataceae</taxon>
        <taxon>Sphaerosporella</taxon>
    </lineage>
</organism>
<dbReference type="InterPro" id="IPR001680">
    <property type="entry name" value="WD40_rpt"/>
</dbReference>
<feature type="repeat" description="WD" evidence="5">
    <location>
        <begin position="249"/>
        <end position="280"/>
    </location>
</feature>
<name>A0A5J5ERU8_9PEZI</name>
<dbReference type="InterPro" id="IPR036322">
    <property type="entry name" value="WD40_repeat_dom_sf"/>
</dbReference>
<dbReference type="FunFam" id="2.130.10.10:FF:000236">
    <property type="entry name" value="Polyubiquitin binding protein (Doa1/Ufd3)"/>
    <property type="match status" value="1"/>
</dbReference>
<dbReference type="CDD" id="cd00200">
    <property type="entry name" value="WD40"/>
    <property type="match status" value="1"/>
</dbReference>
<evidence type="ECO:0000313" key="10">
    <source>
        <dbReference type="Proteomes" id="UP000326924"/>
    </source>
</evidence>
<feature type="repeat" description="WD" evidence="5">
    <location>
        <begin position="209"/>
        <end position="249"/>
    </location>
</feature>
<evidence type="ECO:0000256" key="2">
    <source>
        <dbReference type="ARBA" id="ARBA00022490"/>
    </source>
</evidence>
<dbReference type="Pfam" id="PF08324">
    <property type="entry name" value="PUL"/>
    <property type="match status" value="1"/>
</dbReference>
<dbReference type="PROSITE" id="PS51396">
    <property type="entry name" value="PUL"/>
    <property type="match status" value="1"/>
</dbReference>
<dbReference type="SUPFAM" id="SSF50978">
    <property type="entry name" value="WD40 repeat-like"/>
    <property type="match status" value="1"/>
</dbReference>
<reference evidence="9 10" key="1">
    <citation type="submission" date="2019-09" db="EMBL/GenBank/DDBJ databases">
        <title>Draft genome of the ectomycorrhizal ascomycete Sphaerosporella brunnea.</title>
        <authorList>
            <consortium name="DOE Joint Genome Institute"/>
            <person name="Benucci G.M."/>
            <person name="Marozzi G."/>
            <person name="Antonielli L."/>
            <person name="Sanchez S."/>
            <person name="Marco P."/>
            <person name="Wang X."/>
            <person name="Falini L.B."/>
            <person name="Barry K."/>
            <person name="Haridas S."/>
            <person name="Lipzen A."/>
            <person name="Labutti K."/>
            <person name="Grigoriev I.V."/>
            <person name="Murat C."/>
            <person name="Martin F."/>
            <person name="Albertini E."/>
            <person name="Donnini D."/>
            <person name="Bonito G."/>
        </authorList>
    </citation>
    <scope>NUCLEOTIDE SEQUENCE [LARGE SCALE GENOMIC DNA]</scope>
    <source>
        <strain evidence="9 10">Sb_GMNB300</strain>
    </source>
</reference>
<keyword evidence="3 5" id="KW-0853">WD repeat</keyword>
<dbReference type="Pfam" id="PF00400">
    <property type="entry name" value="WD40"/>
    <property type="match status" value="6"/>
</dbReference>
<dbReference type="GO" id="GO:0005737">
    <property type="term" value="C:cytoplasm"/>
    <property type="evidence" value="ECO:0007669"/>
    <property type="project" value="UniProtKB-SubCell"/>
</dbReference>
<dbReference type="PROSITE" id="PS50082">
    <property type="entry name" value="WD_REPEATS_2"/>
    <property type="match status" value="5"/>
</dbReference>
<dbReference type="InterPro" id="IPR038122">
    <property type="entry name" value="PFU_sf"/>
</dbReference>
<dbReference type="GO" id="GO:0010992">
    <property type="term" value="P:ubiquitin recycling"/>
    <property type="evidence" value="ECO:0007669"/>
    <property type="project" value="TreeGrafter"/>
</dbReference>
<sequence>PPPPPPLPPPKHRLSTPILPTSKRAVEMADSIYKLSALLKGHEDDVRGVTFTSPDSIASVSRDSTVRLWQRGHSTGPFDDHINSTGSAFVNSVAFIQPTPEHPLGLIVSGGQDTIIEVREPNTTATDPSYILLGHAHNVCALDTFGQVIISGSWDGTARVWKNWETQRVLEGHEGAVWAVLAISETEFITGGADKTIRLWRDGKQVRVLKDHTDCVRGLCRLPNGLFASCSNDATIRVWSADGDELQQLHGHTNYIYSIAALPSGEIFSCGEDRTLRIWKDGNCIQTIAHPAISVWCVSANPETGDVVTGASDRMVRVFSRDQSKWATEAELKEFEESVAKSAIPSNQVGDINKEKLPGPEALVNSGKKDGQVIMVRNGESVEAYMWSAATSSWTNVGQVVDAVGSNRKRIHDGKEYDFVFDVDIQEGQPPLKLPYNLSENPFEAARKFLENNELPMDYLDTVGKFIVQNSQGVSIGQQGEPQQHAPEPWGSENRYRPGETSPPPRQAHTKVLPQMEYLTISTANLPLVEKKARQLNDQLLQEGQGMGSDELATLAELCSALDKKAAPGAAGLELLSKLIRSWPSKHHLPLLDLLRLAAGTSPLVAQMNLLDLFKSSGTISADVPNNGMLAVRAFVNIFQTEEGRKYAHEYHEQVCSLWSDQRQCLTSTDNRICEKYPWRSQPQF</sequence>
<dbReference type="InterPro" id="IPR015155">
    <property type="entry name" value="PFU"/>
</dbReference>
<evidence type="ECO:0000256" key="1">
    <source>
        <dbReference type="ARBA" id="ARBA00004496"/>
    </source>
</evidence>
<feature type="repeat" description="WD" evidence="5">
    <location>
        <begin position="132"/>
        <end position="162"/>
    </location>
</feature>
<evidence type="ECO:0000256" key="6">
    <source>
        <dbReference type="SAM" id="MobiDB-lite"/>
    </source>
</evidence>
<accession>A0A5J5ERU8</accession>
<dbReference type="GO" id="GO:0005634">
    <property type="term" value="C:nucleus"/>
    <property type="evidence" value="ECO:0007669"/>
    <property type="project" value="TreeGrafter"/>
</dbReference>
<comment type="caution">
    <text evidence="9">The sequence shown here is derived from an EMBL/GenBank/DDBJ whole genome shotgun (WGS) entry which is preliminary data.</text>
</comment>
<dbReference type="GO" id="GO:0043130">
    <property type="term" value="F:ubiquitin binding"/>
    <property type="evidence" value="ECO:0007669"/>
    <property type="project" value="TreeGrafter"/>
</dbReference>
<evidence type="ECO:0000259" key="7">
    <source>
        <dbReference type="PROSITE" id="PS51394"/>
    </source>
</evidence>
<dbReference type="AlphaFoldDB" id="A0A5J5ERU8"/>
<comment type="subcellular location">
    <subcellularLocation>
        <location evidence="1">Cytoplasm</location>
    </subcellularLocation>
</comment>
<dbReference type="Gene3D" id="1.25.10.10">
    <property type="entry name" value="Leucine-rich Repeat Variant"/>
    <property type="match status" value="1"/>
</dbReference>
<dbReference type="SMART" id="SM00320">
    <property type="entry name" value="WD40"/>
    <property type="match status" value="6"/>
</dbReference>
<dbReference type="PANTHER" id="PTHR19849">
    <property type="entry name" value="PHOSPHOLIPASE A-2-ACTIVATING PROTEIN"/>
    <property type="match status" value="1"/>
</dbReference>
<proteinExistence type="predicted"/>
<dbReference type="OrthoDB" id="10265988at2759"/>
<feature type="non-terminal residue" evidence="9">
    <location>
        <position position="1"/>
    </location>
</feature>
<dbReference type="PANTHER" id="PTHR19849:SF0">
    <property type="entry name" value="PHOSPHOLIPASE A-2-ACTIVATING PROTEIN"/>
    <property type="match status" value="1"/>
</dbReference>
<evidence type="ECO:0000256" key="3">
    <source>
        <dbReference type="ARBA" id="ARBA00022574"/>
    </source>
</evidence>
<evidence type="ECO:0000259" key="8">
    <source>
        <dbReference type="PROSITE" id="PS51396"/>
    </source>
</evidence>
<feature type="domain" description="PFU" evidence="7">
    <location>
        <begin position="386"/>
        <end position="481"/>
    </location>
</feature>
<dbReference type="PROSITE" id="PS50294">
    <property type="entry name" value="WD_REPEATS_REGION"/>
    <property type="match status" value="1"/>
</dbReference>
<evidence type="ECO:0000256" key="5">
    <source>
        <dbReference type="PROSITE-ProRule" id="PRU00221"/>
    </source>
</evidence>
<evidence type="ECO:0000313" key="9">
    <source>
        <dbReference type="EMBL" id="KAA8900569.1"/>
    </source>
</evidence>
<feature type="repeat" description="WD" evidence="5">
    <location>
        <begin position="39"/>
        <end position="70"/>
    </location>
</feature>
<dbReference type="EMBL" id="VXIS01000152">
    <property type="protein sequence ID" value="KAA8900569.1"/>
    <property type="molecule type" value="Genomic_DNA"/>
</dbReference>
<dbReference type="Gene3D" id="2.130.10.10">
    <property type="entry name" value="YVTN repeat-like/Quinoprotein amine dehydrogenase"/>
    <property type="match status" value="1"/>
</dbReference>
<dbReference type="GO" id="GO:0043161">
    <property type="term" value="P:proteasome-mediated ubiquitin-dependent protein catabolic process"/>
    <property type="evidence" value="ECO:0007669"/>
    <property type="project" value="TreeGrafter"/>
</dbReference>
<dbReference type="Proteomes" id="UP000326924">
    <property type="component" value="Unassembled WGS sequence"/>
</dbReference>
<keyword evidence="2" id="KW-0963">Cytoplasm</keyword>
<protein>
    <submittedName>
        <fullName evidence="9">WD40-repeat-containing domain protein</fullName>
    </submittedName>
</protein>
<dbReference type="PROSITE" id="PS51394">
    <property type="entry name" value="PFU"/>
    <property type="match status" value="1"/>
</dbReference>
<dbReference type="Gene3D" id="3.10.20.870">
    <property type="entry name" value="PFU (PLAA family ubiquitin binding), C-terminal domain"/>
    <property type="match status" value="1"/>
</dbReference>
<feature type="region of interest" description="Disordered" evidence="6">
    <location>
        <begin position="476"/>
        <end position="508"/>
    </location>
</feature>
<keyword evidence="4" id="KW-0677">Repeat</keyword>